<name>A0A1Z5JMW0_FISSO</name>
<evidence type="ECO:0000256" key="4">
    <source>
        <dbReference type="PROSITE-ProRule" id="PRU00035"/>
    </source>
</evidence>
<feature type="compositionally biased region" description="Basic and acidic residues" evidence="5">
    <location>
        <begin position="33"/>
        <end position="72"/>
    </location>
</feature>
<dbReference type="Gene3D" id="1.20.1270.220">
    <property type="match status" value="1"/>
</dbReference>
<dbReference type="Gene3D" id="1.20.920.10">
    <property type="entry name" value="Bromodomain-like"/>
    <property type="match status" value="1"/>
</dbReference>
<dbReference type="EMBL" id="BDSP01000092">
    <property type="protein sequence ID" value="GAX15324.1"/>
    <property type="molecule type" value="Genomic_DNA"/>
</dbReference>
<dbReference type="SMART" id="SM00297">
    <property type="entry name" value="BROMO"/>
    <property type="match status" value="1"/>
</dbReference>
<comment type="caution">
    <text evidence="8">The sequence shown here is derived from an EMBL/GenBank/DDBJ whole genome shotgun (WGS) entry which is preliminary data.</text>
</comment>
<keyword evidence="2 4" id="KW-0103">Bromodomain</keyword>
<feature type="compositionally biased region" description="Basic and acidic residues" evidence="5">
    <location>
        <begin position="1227"/>
        <end position="1256"/>
    </location>
</feature>
<feature type="compositionally biased region" description="Polar residues" evidence="5">
    <location>
        <begin position="681"/>
        <end position="690"/>
    </location>
</feature>
<protein>
    <submittedName>
        <fullName evidence="8">Uncharacterized protein</fullName>
    </submittedName>
</protein>
<evidence type="ECO:0000256" key="3">
    <source>
        <dbReference type="ARBA" id="ARBA00023163"/>
    </source>
</evidence>
<dbReference type="PANTHER" id="PTHR45926">
    <property type="entry name" value="OSJNBA0053K19.4 PROTEIN"/>
    <property type="match status" value="1"/>
</dbReference>
<feature type="compositionally biased region" description="Basic and acidic residues" evidence="5">
    <location>
        <begin position="1194"/>
        <end position="1218"/>
    </location>
</feature>
<dbReference type="Pfam" id="PF17035">
    <property type="entry name" value="BET"/>
    <property type="match status" value="1"/>
</dbReference>
<evidence type="ECO:0000259" key="6">
    <source>
        <dbReference type="PROSITE" id="PS50014"/>
    </source>
</evidence>
<feature type="compositionally biased region" description="Acidic residues" evidence="5">
    <location>
        <begin position="1107"/>
        <end position="1117"/>
    </location>
</feature>
<evidence type="ECO:0000313" key="9">
    <source>
        <dbReference type="Proteomes" id="UP000198406"/>
    </source>
</evidence>
<dbReference type="InParanoid" id="A0A1Z5JMW0"/>
<dbReference type="PROSITE" id="PS50014">
    <property type="entry name" value="BROMODOMAIN_2"/>
    <property type="match status" value="1"/>
</dbReference>
<feature type="region of interest" description="Disordered" evidence="5">
    <location>
        <begin position="1058"/>
        <end position="1256"/>
    </location>
</feature>
<dbReference type="SUPFAM" id="SSF47370">
    <property type="entry name" value="Bromodomain"/>
    <property type="match status" value="1"/>
</dbReference>
<gene>
    <name evidence="8" type="ORF">FisN_8Lh389</name>
</gene>
<dbReference type="InterPro" id="IPR001487">
    <property type="entry name" value="Bromodomain"/>
</dbReference>
<evidence type="ECO:0000256" key="5">
    <source>
        <dbReference type="SAM" id="MobiDB-lite"/>
    </source>
</evidence>
<dbReference type="InterPro" id="IPR038336">
    <property type="entry name" value="NET_sf"/>
</dbReference>
<evidence type="ECO:0000256" key="1">
    <source>
        <dbReference type="ARBA" id="ARBA00023015"/>
    </source>
</evidence>
<feature type="compositionally biased region" description="Basic residues" evidence="5">
    <location>
        <begin position="1058"/>
        <end position="1076"/>
    </location>
</feature>
<sequence>MQEVDENNITKNDDHNDTVIATEKAMESVSSKDALETERNNSNDDDVVMKDAEEAEQDRNLHDNYNENITKDETAAHVENGSTASPEIDSNDNHRTNTVIKEEDANDAHNSNDITNGEADMERQQGQQRQQPVDTPASSSAEHKKDTIEKPAAPAPPPPVMKGTLSCDIDHRRHLIRGMWNYENSNVFPPQPFELVRNLGPDEDKEDLTKDAEFHGSFRLAYFHTTSKGKQKERIKVIQETGVNVKFTKVEGNDDEYKVDGKGTNQFGIFHIYGTATRSKMEGDNSLSVVLRKRYEVADQPAAASTSTTPNVVTSSLAITSVETDNGPLPPPATSFATGVVCLRGKIHQETSAELGIEDVVYRISGMWSTGLDKILEDPDNTKGLCNRFEYEHKSSQPSSTFPVSGRYSGWFDLSAEDGSRTRINERDVTLKFRKNSEGYHNVEGKGSNVFGKYSITGTLTSDHILTIFRHFQPRKIKSSSKVAVAPASGAPNGSTVRRPSLSMEDAKLKLDDVQLPESETPDAITPPANGSYSAVSRGVLRVNPDGSHSCQGKWAEMRDHFNTGQTSPFSFRLEAHFATESPDGSEQRSFPQDSPMYRGTFQLKKGGSRYTTVVDQQIVMKFQLNNQGSFNVHGKGINAIGEFALIGTLIMSGKTGGQVELYRMYPQEKLAAPPPPIKSATENGTSSSLPGPETAAPPKIPAPSHLPMQRRESSRLVKLPSRLEDDDPSAQLSRIMEKCSQILRIIREKDVELGAFFSEPVDPVALGIPTYFQIVKEPMDLRTINRRMEANQVDSPEEFARLVRLVFENAMTFNIDPAHSVHQAARNLLVLFNQKFRDAERTIQNIRRSHGDELKKKDDKKRRRGEELISLKQRRLEEAKAMSASNASAIAALVAAAPIDDPLNVTRSEFLKLIDVIQQLQQQVVQTHTALAELCPGDESDMKVSSLTAYPSTNSIPQSITPAFDTKKKQVRRKSENAMAPPVEVYDELPLTLEEQELLTETINELPPEHLGGVIQILREAAPVGADEEEIDLDIDQLDNRTQRKLLAHVSKFVKKTKIKGRKRPVSKSPVPKRQKTNDTTSTKSKVSAAGAGSDPFFAFNKDNSESDDDDSDDGESLYKPTAVSETKKQNGKVFELNTNTVNEDHDDDDNDDDEDIAANWNLKTATTSANQGKPADDDDDWGAAREQAAATKAREAERKAREEKMKKEAEELKNQRLADAAAQVEELRAQREEEEAKNARLREQEAEEARKAAREALRAQVQSVEQTVDLGDSQRDLMKQYEQSFLDKDYGSASPSSDFGF</sequence>
<keyword evidence="1" id="KW-0805">Transcription regulation</keyword>
<dbReference type="PROSITE" id="PS51525">
    <property type="entry name" value="NET"/>
    <property type="match status" value="1"/>
</dbReference>
<reference evidence="8 9" key="1">
    <citation type="journal article" date="2015" name="Plant Cell">
        <title>Oil accumulation by the oleaginous diatom Fistulifera solaris as revealed by the genome and transcriptome.</title>
        <authorList>
            <person name="Tanaka T."/>
            <person name="Maeda Y."/>
            <person name="Veluchamy A."/>
            <person name="Tanaka M."/>
            <person name="Abida H."/>
            <person name="Marechal E."/>
            <person name="Bowler C."/>
            <person name="Muto M."/>
            <person name="Sunaga Y."/>
            <person name="Tanaka M."/>
            <person name="Yoshino T."/>
            <person name="Taniguchi T."/>
            <person name="Fukuda Y."/>
            <person name="Nemoto M."/>
            <person name="Matsumoto M."/>
            <person name="Wong P.S."/>
            <person name="Aburatani S."/>
            <person name="Fujibuchi W."/>
        </authorList>
    </citation>
    <scope>NUCLEOTIDE SEQUENCE [LARGE SCALE GENOMIC DNA]</scope>
    <source>
        <strain evidence="8 9">JPCC DA0580</strain>
    </source>
</reference>
<feature type="domain" description="Bromo" evidence="6">
    <location>
        <begin position="750"/>
        <end position="822"/>
    </location>
</feature>
<dbReference type="InterPro" id="IPR036427">
    <property type="entry name" value="Bromodomain-like_sf"/>
</dbReference>
<feature type="compositionally biased region" description="Polar residues" evidence="5">
    <location>
        <begin position="1163"/>
        <end position="1173"/>
    </location>
</feature>
<dbReference type="InterPro" id="IPR027353">
    <property type="entry name" value="NET_dom"/>
</dbReference>
<feature type="compositionally biased region" description="Acidic residues" evidence="5">
    <location>
        <begin position="1146"/>
        <end position="1158"/>
    </location>
</feature>
<accession>A0A1Z5JMW0</accession>
<dbReference type="OrthoDB" id="21449at2759"/>
<feature type="region of interest" description="Disordered" evidence="5">
    <location>
        <begin position="673"/>
        <end position="716"/>
    </location>
</feature>
<evidence type="ECO:0000259" key="7">
    <source>
        <dbReference type="PROSITE" id="PS51525"/>
    </source>
</evidence>
<dbReference type="Proteomes" id="UP000198406">
    <property type="component" value="Unassembled WGS sequence"/>
</dbReference>
<keyword evidence="3" id="KW-0804">Transcription</keyword>
<evidence type="ECO:0000313" key="8">
    <source>
        <dbReference type="EMBL" id="GAX15324.1"/>
    </source>
</evidence>
<evidence type="ECO:0000256" key="2">
    <source>
        <dbReference type="ARBA" id="ARBA00023117"/>
    </source>
</evidence>
<feature type="region of interest" description="Disordered" evidence="5">
    <location>
        <begin position="848"/>
        <end position="867"/>
    </location>
</feature>
<feature type="region of interest" description="Disordered" evidence="5">
    <location>
        <begin position="25"/>
        <end position="72"/>
    </location>
</feature>
<organism evidence="8 9">
    <name type="scientific">Fistulifera solaris</name>
    <name type="common">Oleaginous diatom</name>
    <dbReference type="NCBI Taxonomy" id="1519565"/>
    <lineage>
        <taxon>Eukaryota</taxon>
        <taxon>Sar</taxon>
        <taxon>Stramenopiles</taxon>
        <taxon>Ochrophyta</taxon>
        <taxon>Bacillariophyta</taxon>
        <taxon>Bacillariophyceae</taxon>
        <taxon>Bacillariophycidae</taxon>
        <taxon>Naviculales</taxon>
        <taxon>Naviculaceae</taxon>
        <taxon>Fistulifera</taxon>
    </lineage>
</organism>
<feature type="region of interest" description="Disordered" evidence="5">
    <location>
        <begin position="99"/>
        <end position="163"/>
    </location>
</feature>
<dbReference type="Pfam" id="PF00439">
    <property type="entry name" value="Bromodomain"/>
    <property type="match status" value="1"/>
</dbReference>
<proteinExistence type="predicted"/>
<feature type="domain" description="NET" evidence="7">
    <location>
        <begin position="982"/>
        <end position="1062"/>
    </location>
</feature>
<dbReference type="PRINTS" id="PR00503">
    <property type="entry name" value="BROMODOMAIN"/>
</dbReference>
<keyword evidence="9" id="KW-1185">Reference proteome</keyword>